<dbReference type="Gene3D" id="3.50.50.100">
    <property type="match status" value="1"/>
</dbReference>
<feature type="domain" description="FAD/NAD(P)-binding" evidence="6">
    <location>
        <begin position="3"/>
        <end position="291"/>
    </location>
</feature>
<comment type="caution">
    <text evidence="7">The sequence shown here is derived from an EMBL/GenBank/DDBJ whole genome shotgun (WGS) entry which is preliminary data.</text>
</comment>
<comment type="cofactor">
    <cofactor evidence="1">
        <name>FAD</name>
        <dbReference type="ChEBI" id="CHEBI:57692"/>
    </cofactor>
</comment>
<dbReference type="OrthoDB" id="9772934at2"/>
<dbReference type="Proteomes" id="UP000035996">
    <property type="component" value="Unassembled WGS sequence"/>
</dbReference>
<dbReference type="GO" id="GO:0003955">
    <property type="term" value="F:NAD(P)H dehydrogenase (quinone) activity"/>
    <property type="evidence" value="ECO:0007669"/>
    <property type="project" value="TreeGrafter"/>
</dbReference>
<dbReference type="PRINTS" id="PR00368">
    <property type="entry name" value="FADPNR"/>
</dbReference>
<protein>
    <recommendedName>
        <fullName evidence="6">FAD/NAD(P)-binding domain-containing protein</fullName>
    </recommendedName>
</protein>
<name>A0A0J6CP91_9BACL</name>
<keyword evidence="5" id="KW-0560">Oxidoreductase</keyword>
<evidence type="ECO:0000256" key="5">
    <source>
        <dbReference type="ARBA" id="ARBA00023002"/>
    </source>
</evidence>
<dbReference type="RefSeq" id="WP_048309149.1">
    <property type="nucleotide sequence ID" value="NZ_CP119526.1"/>
</dbReference>
<accession>A0A0J6CP91</accession>
<keyword evidence="8" id="KW-1185">Reference proteome</keyword>
<dbReference type="SUPFAM" id="SSF51905">
    <property type="entry name" value="FAD/NAD(P)-binding domain"/>
    <property type="match status" value="2"/>
</dbReference>
<evidence type="ECO:0000256" key="4">
    <source>
        <dbReference type="ARBA" id="ARBA00022827"/>
    </source>
</evidence>
<dbReference type="InterPro" id="IPR023753">
    <property type="entry name" value="FAD/NAD-binding_dom"/>
</dbReference>
<dbReference type="PANTHER" id="PTHR42913:SF9">
    <property type="entry name" value="SLR1591 PROTEIN"/>
    <property type="match status" value="1"/>
</dbReference>
<sequence length="363" mass="40385">MKKLLLIGAGHAHLHIMKKFQEEQLDIEVTIVSPSDYQYYSGMFSGYMEGVYSEEEMRVHLPSLADRAGVTFVNGAALSIDAKGKVVLTEKGDVLSYDILSVDIGSYTAGINVPGARNHALRIKPNYRIEEVAKKMWEAENPVIVGGGAAGIEIALSLTARRRKEGKKAVTLISHSKLLQASPMKAQSKIEQIARNKEMHLYLEEAVSNVTTNHVVTSSGNNISYDQLLWLTGPKAPDLFRASKLPIDQAGYLLVEDTLQVKEYPAIFAAGDCATLRDYPDLPKAGVVAVKQSEVLWENLKAFLQQKDGVRFQPKKAYLSILSTGEEEGLLLYGKLILHHHLSWKLKNKIDRRFMEKYKTTDA</sequence>
<dbReference type="PATRIC" id="fig|157733.3.peg.2552"/>
<evidence type="ECO:0000256" key="2">
    <source>
        <dbReference type="ARBA" id="ARBA00005272"/>
    </source>
</evidence>
<evidence type="ECO:0000256" key="1">
    <source>
        <dbReference type="ARBA" id="ARBA00001974"/>
    </source>
</evidence>
<organism evidence="7 8">
    <name type="scientific">Guptibacillus hwajinpoensis</name>
    <dbReference type="NCBI Taxonomy" id="208199"/>
    <lineage>
        <taxon>Bacteria</taxon>
        <taxon>Bacillati</taxon>
        <taxon>Bacillota</taxon>
        <taxon>Bacilli</taxon>
        <taxon>Bacillales</taxon>
        <taxon>Guptibacillaceae</taxon>
        <taxon>Guptibacillus</taxon>
    </lineage>
</organism>
<dbReference type="InterPro" id="IPR036188">
    <property type="entry name" value="FAD/NAD-bd_sf"/>
</dbReference>
<gene>
    <name evidence="7" type="ORF">AB986_01715</name>
</gene>
<evidence type="ECO:0000256" key="3">
    <source>
        <dbReference type="ARBA" id="ARBA00022630"/>
    </source>
</evidence>
<reference evidence="7" key="1">
    <citation type="submission" date="2015-06" db="EMBL/GenBank/DDBJ databases">
        <authorList>
            <person name="Liu B."/>
            <person name="Wang J."/>
            <person name="Zhu Y."/>
            <person name="Liu G."/>
            <person name="Chen Q."/>
            <person name="Zheng C."/>
            <person name="Che J."/>
            <person name="Ge C."/>
            <person name="Shi H."/>
            <person name="Pan Z."/>
            <person name="Liu X."/>
        </authorList>
    </citation>
    <scope>NUCLEOTIDE SEQUENCE [LARGE SCALE GENOMIC DNA]</scope>
    <source>
        <strain evidence="7">DSM 16346</strain>
    </source>
</reference>
<dbReference type="EMBL" id="LELK01000001">
    <property type="protein sequence ID" value="KMM38066.1"/>
    <property type="molecule type" value="Genomic_DNA"/>
</dbReference>
<evidence type="ECO:0000313" key="7">
    <source>
        <dbReference type="EMBL" id="KMM38066.1"/>
    </source>
</evidence>
<dbReference type="Pfam" id="PF07992">
    <property type="entry name" value="Pyr_redox_2"/>
    <property type="match status" value="1"/>
</dbReference>
<dbReference type="GO" id="GO:0019646">
    <property type="term" value="P:aerobic electron transport chain"/>
    <property type="evidence" value="ECO:0007669"/>
    <property type="project" value="TreeGrafter"/>
</dbReference>
<dbReference type="PANTHER" id="PTHR42913">
    <property type="entry name" value="APOPTOSIS-INDUCING FACTOR 1"/>
    <property type="match status" value="1"/>
</dbReference>
<proteinExistence type="inferred from homology"/>
<keyword evidence="4" id="KW-0274">FAD</keyword>
<evidence type="ECO:0000259" key="6">
    <source>
        <dbReference type="Pfam" id="PF07992"/>
    </source>
</evidence>
<comment type="similarity">
    <text evidence="2">Belongs to the NADH dehydrogenase family.</text>
</comment>
<dbReference type="InterPro" id="IPR051169">
    <property type="entry name" value="NADH-Q_oxidoreductase"/>
</dbReference>
<dbReference type="STRING" id="157733.AB986_01715"/>
<evidence type="ECO:0000313" key="8">
    <source>
        <dbReference type="Proteomes" id="UP000035996"/>
    </source>
</evidence>
<dbReference type="AlphaFoldDB" id="A0A0J6CP91"/>
<keyword evidence="3" id="KW-0285">Flavoprotein</keyword>